<comment type="caution">
    <text evidence="1">The sequence shown here is derived from an EMBL/GenBank/DDBJ whole genome shotgun (WGS) entry which is preliminary data.</text>
</comment>
<sequence>MSSNGILHSLQVILGVRPENRGSDMYHFLETIRQEDPPTPRSARQYDHSSEDFVGLGVNRRPRAVVGDDGRTRKLHDRNGQLYNVAPGSTAEFSPKWFSARSVSGALRSLISWGFPWVRNEVLAESWGQPFLWDDASVELCSVAAFNKSIVDVPCCDSARDDSVKDDLALRAYACGFFLSRDLAYFCDVCTCVVSGNFEDIARPVLERWSKKDEDIRSREGQ</sequence>
<reference evidence="1 2" key="1">
    <citation type="submission" date="2020-04" db="EMBL/GenBank/DDBJ databases">
        <title>Perkinsus chesapeaki whole genome sequence.</title>
        <authorList>
            <person name="Bogema D.R."/>
        </authorList>
    </citation>
    <scope>NUCLEOTIDE SEQUENCE [LARGE SCALE GENOMIC DNA]</scope>
    <source>
        <strain evidence="1">ATCC PRA-425</strain>
    </source>
</reference>
<protein>
    <submittedName>
        <fullName evidence="1">Uncharacterized protein</fullName>
    </submittedName>
</protein>
<dbReference type="EMBL" id="JAAPAO010001304">
    <property type="protein sequence ID" value="KAF4650254.1"/>
    <property type="molecule type" value="Genomic_DNA"/>
</dbReference>
<evidence type="ECO:0000313" key="2">
    <source>
        <dbReference type="Proteomes" id="UP000591131"/>
    </source>
</evidence>
<organism evidence="1 2">
    <name type="scientific">Perkinsus chesapeaki</name>
    <name type="common">Clam parasite</name>
    <name type="synonym">Perkinsus andrewsi</name>
    <dbReference type="NCBI Taxonomy" id="330153"/>
    <lineage>
        <taxon>Eukaryota</taxon>
        <taxon>Sar</taxon>
        <taxon>Alveolata</taxon>
        <taxon>Perkinsozoa</taxon>
        <taxon>Perkinsea</taxon>
        <taxon>Perkinsida</taxon>
        <taxon>Perkinsidae</taxon>
        <taxon>Perkinsus</taxon>
    </lineage>
</organism>
<proteinExistence type="predicted"/>
<evidence type="ECO:0000313" key="1">
    <source>
        <dbReference type="EMBL" id="KAF4650254.1"/>
    </source>
</evidence>
<accession>A0A7J6KTU2</accession>
<keyword evidence="2" id="KW-1185">Reference proteome</keyword>
<name>A0A7J6KTU2_PERCH</name>
<dbReference type="Proteomes" id="UP000591131">
    <property type="component" value="Unassembled WGS sequence"/>
</dbReference>
<dbReference type="AlphaFoldDB" id="A0A7J6KTU2"/>
<gene>
    <name evidence="1" type="ORF">FOL47_001333</name>
</gene>
<dbReference type="OrthoDB" id="438615at2759"/>